<evidence type="ECO:0000313" key="3">
    <source>
        <dbReference type="EMBL" id="RKN83945.1"/>
    </source>
</evidence>
<dbReference type="Gene3D" id="2.60.40.10">
    <property type="entry name" value="Immunoglobulins"/>
    <property type="match status" value="1"/>
</dbReference>
<sequence length="1820" mass="197135">MIIVRAKRPWIAKSRLITASQRRHEQRGDHVMNKSGKGTGKLAKLLAAALLLAPMLPVLSLKEAQAAGGYEDRLVYVGAKIMNNSTSGVSWGGDSNYASGLGSYNMWPVFYNQAKSPSDYPGIWGKSGDGDYEEGEYDDDYANPAGVYTVDGHFWGVIQVKDVPQLKALAEGGSAKYRVKAHLNSTTSNGAYIWAYASKDYDYTEFDKGNTYSANYNSATSKFEGYSLASDSEDKTVDSGWLSFGVDDYIVIQTETHDAGTQVEDIVLSFGDFDAPVIRDYTFTSDGKLRVNAAGQEQLFLKKNESIQLQYNFSEPVRASNQTAQVFDKHLLYTVPDGNGLETDATTQGMSLPDGFLSTSIQDNPAKSSTYKYIKALPYVYKASDYHHTGNNPIGNGGELETKAQNTTHSMKERLVEADFHDAAGNPLTIANFGKASADSLPYISNRTVNPFDYDHGGYRIIVDAVPPQYTLTGNGITPEILTGLVLNDGDEIEFTVQLTEDTIVKEGWSAEGLYLLLSNGMKAKYVAEPNTGPNTKLWKFKMAIPAGEAVNTPLLKVIALTHEAKGTDTGVIQDYSGNLLMDEANKDRTESSNPSQAVPYTKIDRSQLTVDNTPPEIGFRYSPAGVTGSVYAKAGKIAIDANDPAINVPALDPDQSSATRPSKGIYRPINMTGTTPGDTPEVGLVYYTWSRSPLDPFLGKEGDHFAAIKRYSLTAEQPGEALYPGNTVSLMVANNKTNMIEPPAGALEPENSGAWYLHSWTADMSWDSARELTQYGKMKAFKTANAALWQGWVSEYKAANGGASDTDAEKYADNKAMTQVGNYAEWPLDDFRKDDSNWTYAMAALLLDNKKPSVGFGTVSGDHTPEVKVQLTVADEHSGPGTEQFQWVKPGEEPREIEWQNVPASREITTLNHVQEDGTYQLIAKAADKAGNVTVERMGTPVTVDSAVRISASFAPDTDGSYMRSPDVTFTIRGIQVESVKYALTGTAAAPADYPSVSQSVYQFVYGTVGGAVYGTGGGIYKITADPNVNGTYAVHVKVKEAGKDMYYTYSKLYRTDNEVPVVSFSKTGVSYPLEQQKVIVTVNDRLSGVMLRKYQWLRSGVPAPDKDAAGWLELPADGAVTIGSAGLSPGESADYVLYVLGEDAVLNSAVAHTDTFKVMRKQEGGIPVAADSDLLYLYEEVGNGYTAVVRLNLESVVKEGYKYAVSTDGGSSWSRWLPYSNFIEVKGLAGRSPDQGSIQVRYMAPGGAVSAAARLKTGSASQAEPVYATAAHSTLQPVKSAEFVLELKVPAGIRAVPSASRNPAEPTRIKGNKFGIGQNGVYSFDLTDVADSSRTDTLLVVVDNLDDVSPEGSIDYSMTASTAGHVLARLEASEPVRIMNNDGRSTYTFTENGSFTFHVEDEAGNRASVTADVYNIDRTPPEAAIVRAYAYGDNGSQTFKTIRDGDGRVVWAEGVVLYVEKPGPQAEDFQIVRGANGTVLRYNGEAEFTIADTAGNTSVLSDTITTIVPYLPDPDSIQYEFVDEDGNLLPSDRIAQIGGVKVARGRMKVTVSGHVQAPNEVFLGTVPASDGNGGYTNRISGGDGTYSYSRIYAADGRTTMAISDLLGHVNKVPVTVQGLDNKVPVIALKEAVAFVQRNQPDFNPLTGLGGFTVSDDWSKPENISVQVSGLDLSRIGGQTATYTATDEAGNTATAEQRVYVLPDDGLTIIGNGILVSAAQPEKVLFDTNVVTFQISKYNLMDVGGESLVNEWGTYDVFYQSGIYREGQMKYMAQGLSLEELLKMSYTVQFPQKGWYTLVVRTQEREREFATFFVGNTNK</sequence>
<dbReference type="InterPro" id="IPR022038">
    <property type="entry name" value="Ig-like_bact"/>
</dbReference>
<reference evidence="3 4" key="1">
    <citation type="journal article" date="2007" name="Int. J. Syst. Evol. Microbiol.">
        <title>Paenibacillus ginsengarvi sp. nov., isolated from soil from ginseng cultivation.</title>
        <authorList>
            <person name="Yoon M.H."/>
            <person name="Ten L.N."/>
            <person name="Im W.T."/>
        </authorList>
    </citation>
    <scope>NUCLEOTIDE SEQUENCE [LARGE SCALE GENOMIC DNA]</scope>
    <source>
        <strain evidence="3 4">KCTC 13059</strain>
    </source>
</reference>
<evidence type="ECO:0000259" key="2">
    <source>
        <dbReference type="Pfam" id="PF12245"/>
    </source>
</evidence>
<accession>A0A3B0CC48</accession>
<gene>
    <name evidence="3" type="ORF">D7M11_15295</name>
</gene>
<keyword evidence="4" id="KW-1185">Reference proteome</keyword>
<name>A0A3B0CC48_9BACL</name>
<feature type="region of interest" description="Disordered" evidence="1">
    <location>
        <begin position="650"/>
        <end position="675"/>
    </location>
</feature>
<dbReference type="Proteomes" id="UP000282311">
    <property type="component" value="Unassembled WGS sequence"/>
</dbReference>
<protein>
    <recommendedName>
        <fullName evidence="2">Ig-like domain-containing protein</fullName>
    </recommendedName>
</protein>
<evidence type="ECO:0000256" key="1">
    <source>
        <dbReference type="SAM" id="MobiDB-lite"/>
    </source>
</evidence>
<dbReference type="Pfam" id="PF12245">
    <property type="entry name" value="Big_3_2"/>
    <property type="match status" value="1"/>
</dbReference>
<comment type="caution">
    <text evidence="3">The sequence shown here is derived from an EMBL/GenBank/DDBJ whole genome shotgun (WGS) entry which is preliminary data.</text>
</comment>
<evidence type="ECO:0000313" key="4">
    <source>
        <dbReference type="Proteomes" id="UP000282311"/>
    </source>
</evidence>
<feature type="domain" description="Ig-like" evidence="2">
    <location>
        <begin position="1315"/>
        <end position="1419"/>
    </location>
</feature>
<dbReference type="InterPro" id="IPR013783">
    <property type="entry name" value="Ig-like_fold"/>
</dbReference>
<organism evidence="3 4">
    <name type="scientific">Paenibacillus ginsengarvi</name>
    <dbReference type="NCBI Taxonomy" id="400777"/>
    <lineage>
        <taxon>Bacteria</taxon>
        <taxon>Bacillati</taxon>
        <taxon>Bacillota</taxon>
        <taxon>Bacilli</taxon>
        <taxon>Bacillales</taxon>
        <taxon>Paenibacillaceae</taxon>
        <taxon>Paenibacillus</taxon>
    </lineage>
</organism>
<dbReference type="EMBL" id="RBAH01000010">
    <property type="protein sequence ID" value="RKN83945.1"/>
    <property type="molecule type" value="Genomic_DNA"/>
</dbReference>
<proteinExistence type="predicted"/>